<dbReference type="AlphaFoldDB" id="A0AAE3TC22"/>
<dbReference type="EMBL" id="JARGDL010000002">
    <property type="protein sequence ID" value="MDF1611041.1"/>
    <property type="molecule type" value="Genomic_DNA"/>
</dbReference>
<comment type="caution">
    <text evidence="1">The sequence shown here is derived from an EMBL/GenBank/DDBJ whole genome shotgun (WGS) entry which is preliminary data.</text>
</comment>
<name>A0AAE3TC22_9BACT</name>
<dbReference type="RefSeq" id="WP_321534806.1">
    <property type="nucleotide sequence ID" value="NZ_JARGDL010000002.1"/>
</dbReference>
<evidence type="ECO:0000313" key="2">
    <source>
        <dbReference type="Proteomes" id="UP001221302"/>
    </source>
</evidence>
<reference evidence="1" key="1">
    <citation type="submission" date="2023-03" db="EMBL/GenBank/DDBJ databases">
        <title>Stygiobacter electus gen. nov., sp. nov., facultatively anaerobic thermotolerant bacterium of the class Ignavibacteria from a well of Yessentuki mineral water deposit.</title>
        <authorList>
            <person name="Podosokorskaya O.A."/>
            <person name="Elcheninov A.G."/>
            <person name="Petrova N.F."/>
            <person name="Zavarzina D.G."/>
            <person name="Kublanov I.V."/>
            <person name="Merkel A.Y."/>
        </authorList>
    </citation>
    <scope>NUCLEOTIDE SEQUENCE</scope>
    <source>
        <strain evidence="1">09-Me</strain>
    </source>
</reference>
<dbReference type="Proteomes" id="UP001221302">
    <property type="component" value="Unassembled WGS sequence"/>
</dbReference>
<sequence length="109" mass="12705">MPETILNIYLVIEKGKIISFRAKDYQIEGDDNSKIKFLKENAKTDFNDALVFPSPQNKRGEFLTYNKFYKLEKQGMQYQLFEEIFLHFNAPQNPLVCVTPVVDGEIYSS</sequence>
<gene>
    <name evidence="1" type="ORF">P0M35_02690</name>
</gene>
<keyword evidence="2" id="KW-1185">Reference proteome</keyword>
<protein>
    <submittedName>
        <fullName evidence="1">Uncharacterized protein</fullName>
    </submittedName>
</protein>
<proteinExistence type="predicted"/>
<accession>A0AAE3TC22</accession>
<organism evidence="1 2">
    <name type="scientific">Stygiobacter electus</name>
    <dbReference type="NCBI Taxonomy" id="3032292"/>
    <lineage>
        <taxon>Bacteria</taxon>
        <taxon>Pseudomonadati</taxon>
        <taxon>Ignavibacteriota</taxon>
        <taxon>Ignavibacteria</taxon>
        <taxon>Ignavibacteriales</taxon>
        <taxon>Melioribacteraceae</taxon>
        <taxon>Stygiobacter</taxon>
    </lineage>
</organism>
<evidence type="ECO:0000313" key="1">
    <source>
        <dbReference type="EMBL" id="MDF1611041.1"/>
    </source>
</evidence>